<accession>A0ABD3CME0</accession>
<dbReference type="AlphaFoldDB" id="A0ABD3CME0"/>
<feature type="compositionally biased region" description="Acidic residues" evidence="1">
    <location>
        <begin position="36"/>
        <end position="45"/>
    </location>
</feature>
<name>A0ABD3CME0_9LAMI</name>
<keyword evidence="3" id="KW-1185">Reference proteome</keyword>
<feature type="compositionally biased region" description="Basic and acidic residues" evidence="1">
    <location>
        <begin position="10"/>
        <end position="22"/>
    </location>
</feature>
<dbReference type="EMBL" id="JAVIJP010000032">
    <property type="protein sequence ID" value="KAL3631140.1"/>
    <property type="molecule type" value="Genomic_DNA"/>
</dbReference>
<feature type="region of interest" description="Disordered" evidence="1">
    <location>
        <begin position="1"/>
        <end position="48"/>
    </location>
</feature>
<comment type="caution">
    <text evidence="2">The sequence shown here is derived from an EMBL/GenBank/DDBJ whole genome shotgun (WGS) entry which is preliminary data.</text>
</comment>
<proteinExistence type="predicted"/>
<sequence length="150" mass="16996">MAENQISQKRFRDEKALEDSAGSKRRKPYNNIISLLDDDDEEEEVEPSRDLSAIFTTLQQELSSSESQPSAAAAAEDEMAIRHVTDVMRHLLEASDDELGIPNRSTDEINPDKLSSGDNINLTFTNDYGLWEFEDEAANYYTVLQSQLFM</sequence>
<protein>
    <submittedName>
        <fullName evidence="2">Uncharacterized protein</fullName>
    </submittedName>
</protein>
<dbReference type="PANTHER" id="PTHR34539">
    <property type="entry name" value="T6J4.11 PROTEIN"/>
    <property type="match status" value="1"/>
</dbReference>
<evidence type="ECO:0000256" key="1">
    <source>
        <dbReference type="SAM" id="MobiDB-lite"/>
    </source>
</evidence>
<reference evidence="3" key="1">
    <citation type="journal article" date="2024" name="IScience">
        <title>Strigolactones Initiate the Formation of Haustorium-like Structures in Castilleja.</title>
        <authorList>
            <person name="Buerger M."/>
            <person name="Peterson D."/>
            <person name="Chory J."/>
        </authorList>
    </citation>
    <scope>NUCLEOTIDE SEQUENCE [LARGE SCALE GENOMIC DNA]</scope>
</reference>
<dbReference type="Proteomes" id="UP001632038">
    <property type="component" value="Unassembled WGS sequence"/>
</dbReference>
<dbReference type="PANTHER" id="PTHR34539:SF3">
    <property type="entry name" value="NAC DOMAIN-CONTAINING PROTEIN"/>
    <property type="match status" value="1"/>
</dbReference>
<evidence type="ECO:0000313" key="2">
    <source>
        <dbReference type="EMBL" id="KAL3631140.1"/>
    </source>
</evidence>
<organism evidence="2 3">
    <name type="scientific">Castilleja foliolosa</name>
    <dbReference type="NCBI Taxonomy" id="1961234"/>
    <lineage>
        <taxon>Eukaryota</taxon>
        <taxon>Viridiplantae</taxon>
        <taxon>Streptophyta</taxon>
        <taxon>Embryophyta</taxon>
        <taxon>Tracheophyta</taxon>
        <taxon>Spermatophyta</taxon>
        <taxon>Magnoliopsida</taxon>
        <taxon>eudicotyledons</taxon>
        <taxon>Gunneridae</taxon>
        <taxon>Pentapetalae</taxon>
        <taxon>asterids</taxon>
        <taxon>lamiids</taxon>
        <taxon>Lamiales</taxon>
        <taxon>Orobanchaceae</taxon>
        <taxon>Pedicularideae</taxon>
        <taxon>Castillejinae</taxon>
        <taxon>Castilleja</taxon>
    </lineage>
</organism>
<gene>
    <name evidence="2" type="ORF">CASFOL_024124</name>
</gene>
<evidence type="ECO:0000313" key="3">
    <source>
        <dbReference type="Proteomes" id="UP001632038"/>
    </source>
</evidence>